<dbReference type="EC" id="3.5.2.-" evidence="4"/>
<accession>A0A839UKR6</accession>
<feature type="binding site" evidence="4">
    <location>
        <begin position="229"/>
        <end position="230"/>
    </location>
    <ligand>
        <name>substrate</name>
    </ligand>
</feature>
<dbReference type="Proteomes" id="UP000554520">
    <property type="component" value="Unassembled WGS sequence"/>
</dbReference>
<sequence>MQTGVHRFSLPDPGDVSGLALAIEEGTVDPAEIVAVIGKTHGNGLVNDYTRGYLAQSLALLIGQATGQSLDAVRTQIPFIFSGGVEGVLSPHYTVFTVSAGHTPGPRKGLAIGVSFTPELLPEDIGRQRQIDVTADAVADAMHRASIDAPEDVHFVQIKGPAFQQGDIVSSMRAGRPPITDNPGKLMGFGRAASALGVGKALGHVPPARAVAGAVLKDFDLYSPVASVSAGVEVRCNEVVVIGLSARWSGDLTITHAPMADALDISGIHTMLGGLGFAGAPQLSSSETARIKACFVKCEASRDGAVRGNFHTMLNDGDMDQQRHIRGAVGAVVASILGDTALFVSGGAEHQGPDGGGLVSLIVEHNGEG</sequence>
<gene>
    <name evidence="5" type="ORF">FHS21_005924</name>
</gene>
<feature type="binding site" evidence="4">
    <location>
        <position position="191"/>
    </location>
    <ligand>
        <name>substrate</name>
    </ligand>
</feature>
<feature type="region of interest" description="RU B" evidence="4">
    <location>
        <begin position="109"/>
        <end position="246"/>
    </location>
</feature>
<dbReference type="GO" id="GO:0016812">
    <property type="term" value="F:hydrolase activity, acting on carbon-nitrogen (but not peptide) bonds, in cyclic amides"/>
    <property type="evidence" value="ECO:0007669"/>
    <property type="project" value="UniProtKB-UniRule"/>
</dbReference>
<keyword evidence="3 4" id="KW-0378">Hydrolase</keyword>
<dbReference type="Gene3D" id="3.30.1330.170">
    <property type="entry name" value="Cyanuric acid hydrolase/Barbiturase, RU A"/>
    <property type="match status" value="1"/>
</dbReference>
<proteinExistence type="inferred from homology"/>
<feature type="binding site" evidence="4">
    <location>
        <begin position="82"/>
        <end position="83"/>
    </location>
    <ligand>
        <name>substrate</name>
    </ligand>
</feature>
<feature type="binding site" evidence="4">
    <location>
        <position position="326"/>
    </location>
    <ligand>
        <name>substrate</name>
    </ligand>
</feature>
<comment type="caution">
    <text evidence="5">The sequence shown here is derived from an EMBL/GenBank/DDBJ whole genome shotgun (WGS) entry which is preliminary data.</text>
</comment>
<dbReference type="EMBL" id="JACHXN010000033">
    <property type="protein sequence ID" value="MBB3149470.1"/>
    <property type="molecule type" value="Genomic_DNA"/>
</dbReference>
<evidence type="ECO:0000256" key="1">
    <source>
        <dbReference type="ARBA" id="ARBA00010947"/>
    </source>
</evidence>
<feature type="active site" description="Nucleophile" evidence="4">
    <location>
        <position position="229"/>
    </location>
</feature>
<dbReference type="Gene3D" id="3.30.1330.160">
    <property type="entry name" value="Cyanuric acid hydrolase/Barbituras, RU C"/>
    <property type="match status" value="1"/>
</dbReference>
<dbReference type="NCBIfam" id="TIGR02714">
    <property type="entry name" value="amido_AtzD_TrzD"/>
    <property type="match status" value="1"/>
</dbReference>
<dbReference type="InterPro" id="IPR014086">
    <property type="entry name" value="AtzD/Barbiturase"/>
</dbReference>
<feature type="binding site" evidence="4">
    <location>
        <position position="299"/>
    </location>
    <ligand>
        <name>Mg(2+)</name>
        <dbReference type="ChEBI" id="CHEBI:18420"/>
        <note>structural</note>
    </ligand>
</feature>
<comment type="domain">
    <text evidence="4">The monomer structure is formed from three repeating units (RUs) that share the same structure as one another. The monomer and the active site possess nearly threefold rotational symmetry, to the extent that the active site possesses three potential Ser-Lys catalytic dyads, but one of the 3 active site surfaces varies in composition suggesting it is involved in confering substrate specificity.</text>
</comment>
<feature type="binding site" evidence="4">
    <location>
        <position position="351"/>
    </location>
    <ligand>
        <name>Mg(2+)</name>
        <dbReference type="ChEBI" id="CHEBI:18420"/>
        <note>structural</note>
    </ligand>
</feature>
<dbReference type="RefSeq" id="WP_183665265.1">
    <property type="nucleotide sequence ID" value="NZ_JACHXN010000033.1"/>
</dbReference>
<evidence type="ECO:0000256" key="3">
    <source>
        <dbReference type="ARBA" id="ARBA00022801"/>
    </source>
</evidence>
<feature type="binding site" evidence="4">
    <location>
        <position position="352"/>
    </location>
    <ligand>
        <name>Mg(2+)</name>
        <dbReference type="ChEBI" id="CHEBI:18420"/>
        <note>structural</note>
    </ligand>
</feature>
<organism evidence="5 6">
    <name type="scientific">Phyllobacterium trifolii</name>
    <dbReference type="NCBI Taxonomy" id="300193"/>
    <lineage>
        <taxon>Bacteria</taxon>
        <taxon>Pseudomonadati</taxon>
        <taxon>Pseudomonadota</taxon>
        <taxon>Alphaproteobacteria</taxon>
        <taxon>Hyphomicrobiales</taxon>
        <taxon>Phyllobacteriaceae</taxon>
        <taxon>Phyllobacterium</taxon>
    </lineage>
</organism>
<comment type="subunit">
    <text evidence="2 4">Homotetramer.</text>
</comment>
<dbReference type="GO" id="GO:0046872">
    <property type="term" value="F:metal ion binding"/>
    <property type="evidence" value="ECO:0007669"/>
    <property type="project" value="UniProtKB-UniRule"/>
</dbReference>
<evidence type="ECO:0000313" key="6">
    <source>
        <dbReference type="Proteomes" id="UP000554520"/>
    </source>
</evidence>
<name>A0A839UKR6_9HYPH</name>
<comment type="function">
    <text evidence="4">Cyclic amide hydrolase of unknown substrate specificity. Catalyzes the hydrolytic ring-opening of a cyclic amide. Does not act on cyanuric acid nor barbituric acid.</text>
</comment>
<feature type="active site" evidence="4">
    <location>
        <position position="159"/>
    </location>
</feature>
<reference evidence="5 6" key="1">
    <citation type="submission" date="2020-08" db="EMBL/GenBank/DDBJ databases">
        <title>Genomic Encyclopedia of Type Strains, Phase III (KMG-III): the genomes of soil and plant-associated and newly described type strains.</title>
        <authorList>
            <person name="Whitman W."/>
        </authorList>
    </citation>
    <scope>NUCLEOTIDE SEQUENCE [LARGE SCALE GENOMIC DNA]</scope>
    <source>
        <strain evidence="5 6">CECT 7015</strain>
    </source>
</reference>
<dbReference type="Pfam" id="PF09663">
    <property type="entry name" value="Amido_AtzD_TrzD"/>
    <property type="match status" value="1"/>
</dbReference>
<keyword evidence="4" id="KW-0479">Metal-binding</keyword>
<comment type="similarity">
    <text evidence="1 4">Belongs to the cyclic amide hydrolase (CyAH) family.</text>
</comment>
<feature type="binding site" evidence="4">
    <location>
        <position position="356"/>
    </location>
    <ligand>
        <name>Mg(2+)</name>
        <dbReference type="ChEBI" id="CHEBI:18420"/>
        <note>structural</note>
    </ligand>
</feature>
<dbReference type="InterPro" id="IPR043008">
    <property type="entry name" value="AtzD/Barbiturase_RUA"/>
</dbReference>
<feature type="binding site" evidence="4">
    <location>
        <position position="353"/>
    </location>
    <ligand>
        <name>Mg(2+)</name>
        <dbReference type="ChEBI" id="CHEBI:18420"/>
        <note>structural</note>
    </ligand>
</feature>
<dbReference type="InterPro" id="IPR043006">
    <property type="entry name" value="AtzD/Barbiturase_RUB"/>
</dbReference>
<evidence type="ECO:0000256" key="2">
    <source>
        <dbReference type="ARBA" id="ARBA00011881"/>
    </source>
</evidence>
<dbReference type="AlphaFoldDB" id="A0A839UKR6"/>
<feature type="region of interest" description="RU C" evidence="4">
    <location>
        <begin position="252"/>
        <end position="369"/>
    </location>
</feature>
<feature type="binding site" evidence="4">
    <location>
        <position position="51"/>
    </location>
    <ligand>
        <name>substrate</name>
    </ligand>
</feature>
<feature type="region of interest" description="RU A" evidence="4">
    <location>
        <begin position="1"/>
        <end position="102"/>
    </location>
</feature>
<dbReference type="InterPro" id="IPR043007">
    <property type="entry name" value="AtzD/Barbiturase_RUC"/>
</dbReference>
<feature type="binding site" evidence="4">
    <location>
        <position position="348"/>
    </location>
    <ligand>
        <name>Mg(2+)</name>
        <dbReference type="ChEBI" id="CHEBI:18420"/>
        <note>structural</note>
    </ligand>
</feature>
<protein>
    <recommendedName>
        <fullName evidence="4">Cyclic amide hydrolase</fullName>
        <shortName evidence="4">CyAH</shortName>
        <ecNumber evidence="4">3.5.2.-</ecNumber>
    </recommendedName>
    <alternativeName>
        <fullName evidence="4">Ring-opening amidohydrolase</fullName>
    </alternativeName>
</protein>
<keyword evidence="6" id="KW-1185">Reference proteome</keyword>
<dbReference type="Gene3D" id="3.30.1330.180">
    <property type="entry name" value="Cyanuric acid hydrolase/Barbiturase, RU B"/>
    <property type="match status" value="1"/>
</dbReference>
<dbReference type="HAMAP" id="MF_01989">
    <property type="entry name" value="Cyc_amidohydrol"/>
    <property type="match status" value="1"/>
</dbReference>
<evidence type="ECO:0000313" key="5">
    <source>
        <dbReference type="EMBL" id="MBB3149470.1"/>
    </source>
</evidence>
<evidence type="ECO:0000256" key="4">
    <source>
        <dbReference type="HAMAP-Rule" id="MF_01989"/>
    </source>
</evidence>
<comment type="caution">
    <text evidence="4">Lacks conserved residue(s) required for the propagation of feature annotation.</text>
</comment>
<keyword evidence="4" id="KW-0460">Magnesium</keyword>
<feature type="binding site" evidence="4">
    <location>
        <begin position="345"/>
        <end position="346"/>
    </location>
    <ligand>
        <name>substrate</name>
    </ligand>
</feature>